<dbReference type="PANTHER" id="PTHR33204">
    <property type="entry name" value="TRANSCRIPTIONAL REGULATOR, MARR FAMILY"/>
    <property type="match status" value="1"/>
</dbReference>
<dbReference type="InterPro" id="IPR002577">
    <property type="entry name" value="HTH_HxlR"/>
</dbReference>
<dbReference type="AlphaFoldDB" id="A0AAE3QIV2"/>
<evidence type="ECO:0000256" key="2">
    <source>
        <dbReference type="ARBA" id="ARBA00023125"/>
    </source>
</evidence>
<gene>
    <name evidence="5" type="ORF">MRS75_18130</name>
</gene>
<keyword evidence="2" id="KW-0238">DNA-binding</keyword>
<keyword evidence="6" id="KW-1185">Reference proteome</keyword>
<feature type="domain" description="HTH hxlR-type" evidence="4">
    <location>
        <begin position="13"/>
        <end position="122"/>
    </location>
</feature>
<dbReference type="GO" id="GO:0003677">
    <property type="term" value="F:DNA binding"/>
    <property type="evidence" value="ECO:0007669"/>
    <property type="project" value="UniProtKB-KW"/>
</dbReference>
<dbReference type="PANTHER" id="PTHR33204:SF39">
    <property type="entry name" value="TRANSCRIPTIONAL REGULATORY PROTEIN"/>
    <property type="match status" value="1"/>
</dbReference>
<proteinExistence type="predicted"/>
<protein>
    <submittedName>
        <fullName evidence="5">Helix-turn-helix transcriptional regulator</fullName>
    </submittedName>
</protein>
<dbReference type="EMBL" id="JALDYZ010000011">
    <property type="protein sequence ID" value="MDI7923989.1"/>
    <property type="molecule type" value="Genomic_DNA"/>
</dbReference>
<dbReference type="Pfam" id="PF01638">
    <property type="entry name" value="HxlR"/>
    <property type="match status" value="1"/>
</dbReference>
<dbReference type="GO" id="GO:0006355">
    <property type="term" value="P:regulation of DNA-templated transcription"/>
    <property type="evidence" value="ECO:0007669"/>
    <property type="project" value="UniProtKB-ARBA"/>
</dbReference>
<keyword evidence="3" id="KW-0804">Transcription</keyword>
<comment type="caution">
    <text evidence="5">The sequence shown here is derived from an EMBL/GenBank/DDBJ whole genome shotgun (WGS) entry which is preliminary data.</text>
</comment>
<dbReference type="RefSeq" id="WP_311787234.1">
    <property type="nucleotide sequence ID" value="NZ_JALDYY010000008.1"/>
</dbReference>
<evidence type="ECO:0000256" key="1">
    <source>
        <dbReference type="ARBA" id="ARBA00023015"/>
    </source>
</evidence>
<organism evidence="5 6">
    <name type="scientific">Ferirhizobium litorale</name>
    <dbReference type="NCBI Taxonomy" id="2927786"/>
    <lineage>
        <taxon>Bacteria</taxon>
        <taxon>Pseudomonadati</taxon>
        <taxon>Pseudomonadota</taxon>
        <taxon>Alphaproteobacteria</taxon>
        <taxon>Hyphomicrobiales</taxon>
        <taxon>Rhizobiaceae</taxon>
        <taxon>Ferirhizobium</taxon>
    </lineage>
</organism>
<accession>A0AAE3QIV2</accession>
<evidence type="ECO:0000313" key="6">
    <source>
        <dbReference type="Proteomes" id="UP001161580"/>
    </source>
</evidence>
<reference evidence="5" key="1">
    <citation type="submission" date="2022-03" db="EMBL/GenBank/DDBJ databases">
        <title>Fererhizobium litorale gen. nov., sp. nov., isolated from sandy sediments of the Sea of Japan seashore.</title>
        <authorList>
            <person name="Romanenko L."/>
            <person name="Kurilenko V."/>
            <person name="Otstavnykh N."/>
            <person name="Svetashev V."/>
            <person name="Tekutyeva L."/>
            <person name="Isaeva M."/>
            <person name="Mikhailov V."/>
        </authorList>
    </citation>
    <scope>NUCLEOTIDE SEQUENCE</scope>
    <source>
        <strain evidence="5">KMM 9576</strain>
    </source>
</reference>
<dbReference type="CDD" id="cd00090">
    <property type="entry name" value="HTH_ARSR"/>
    <property type="match status" value="1"/>
</dbReference>
<dbReference type="Gene3D" id="1.10.10.10">
    <property type="entry name" value="Winged helix-like DNA-binding domain superfamily/Winged helix DNA-binding domain"/>
    <property type="match status" value="1"/>
</dbReference>
<dbReference type="InterPro" id="IPR011991">
    <property type="entry name" value="ArsR-like_HTH"/>
</dbReference>
<evidence type="ECO:0000256" key="3">
    <source>
        <dbReference type="ARBA" id="ARBA00023163"/>
    </source>
</evidence>
<dbReference type="PROSITE" id="PS51118">
    <property type="entry name" value="HTH_HXLR"/>
    <property type="match status" value="1"/>
</dbReference>
<dbReference type="SUPFAM" id="SSF46785">
    <property type="entry name" value="Winged helix' DNA-binding domain"/>
    <property type="match status" value="1"/>
</dbReference>
<dbReference type="Proteomes" id="UP001161580">
    <property type="component" value="Unassembled WGS sequence"/>
</dbReference>
<evidence type="ECO:0000313" key="5">
    <source>
        <dbReference type="EMBL" id="MDI7923989.1"/>
    </source>
</evidence>
<dbReference type="InterPro" id="IPR036388">
    <property type="entry name" value="WH-like_DNA-bd_sf"/>
</dbReference>
<keyword evidence="1" id="KW-0805">Transcription regulation</keyword>
<evidence type="ECO:0000259" key="4">
    <source>
        <dbReference type="PROSITE" id="PS51118"/>
    </source>
</evidence>
<sequence length="136" mass="15353">MVTNIDSDAFAFCETLTDAQDALAREILERASAKWPLRIMYVLAETKGPLRFSRLLERVEGISQKVLTQALRTLESDGLVTRTLYPQVPPRVEYELTPLGGELLLQVVALWRWIAERVPDFEKARARSAGATHISK</sequence>
<dbReference type="InterPro" id="IPR036390">
    <property type="entry name" value="WH_DNA-bd_sf"/>
</dbReference>
<name>A0AAE3QIV2_9HYPH</name>